<dbReference type="Proteomes" id="UP000001514">
    <property type="component" value="Unassembled WGS sequence"/>
</dbReference>
<comment type="cofactor">
    <cofactor evidence="1">
        <name>Mg(2+)</name>
        <dbReference type="ChEBI" id="CHEBI:18420"/>
    </cofactor>
</comment>
<name>D8RLV8_SELML</name>
<protein>
    <recommendedName>
        <fullName evidence="9">Protein farnesyltransferase/geranylgeranyltransferase type-1 subunit alpha</fullName>
        <ecNumber evidence="4">2.5.1.58</ecNumber>
        <ecNumber evidence="3">2.5.1.59</ecNumber>
    </recommendedName>
    <alternativeName>
        <fullName evidence="12">CAAX farnesyltransferase subunit alpha</fullName>
    </alternativeName>
    <alternativeName>
        <fullName evidence="11">FTase-alpha</fullName>
    </alternativeName>
    <alternativeName>
        <fullName evidence="10">Ras proteins prenyltransferase subunit alpha</fullName>
    </alternativeName>
    <alternativeName>
        <fullName evidence="13">Type I protein geranyl-geranyltransferase subunit alpha</fullName>
    </alternativeName>
</protein>
<dbReference type="GO" id="GO:0005965">
    <property type="term" value="C:protein farnesyltransferase complex"/>
    <property type="evidence" value="ECO:0000318"/>
    <property type="project" value="GO_Central"/>
</dbReference>
<dbReference type="Pfam" id="PF01239">
    <property type="entry name" value="PPTA"/>
    <property type="match status" value="5"/>
</dbReference>
<evidence type="ECO:0000256" key="5">
    <source>
        <dbReference type="ARBA" id="ARBA00022602"/>
    </source>
</evidence>
<dbReference type="OrthoDB" id="272289at2759"/>
<evidence type="ECO:0000256" key="15">
    <source>
        <dbReference type="ARBA" id="ARBA00050428"/>
    </source>
</evidence>
<keyword evidence="6" id="KW-0808">Transferase</keyword>
<accession>D8RLV8</accession>
<evidence type="ECO:0000256" key="6">
    <source>
        <dbReference type="ARBA" id="ARBA00022679"/>
    </source>
</evidence>
<comment type="function">
    <text evidence="16">Essential subunit of both the farnesyltransferase and the geranylgeranyltransferase complex. Contributes to the transfer of a farnesyl or geranylgeranyl moiety from farnesyl or geranylgeranyl diphosphate to a cysteine at the fourth position from the C-terminus of several proteins having the C-terminal sequence Cys-aliphatic-aliphatic-X.</text>
</comment>
<keyword evidence="8" id="KW-0460">Magnesium</keyword>
<comment type="catalytic activity">
    <reaction evidence="14">
        <text>L-cysteinyl-[protein] + (2E,6E)-farnesyl diphosphate = S-(2E,6E)-farnesyl-L-cysteinyl-[protein] + diphosphate</text>
        <dbReference type="Rhea" id="RHEA:13345"/>
        <dbReference type="Rhea" id="RHEA-COMP:10131"/>
        <dbReference type="Rhea" id="RHEA-COMP:11535"/>
        <dbReference type="ChEBI" id="CHEBI:29950"/>
        <dbReference type="ChEBI" id="CHEBI:33019"/>
        <dbReference type="ChEBI" id="CHEBI:86019"/>
        <dbReference type="ChEBI" id="CHEBI:175763"/>
        <dbReference type="EC" id="2.5.1.58"/>
    </reaction>
</comment>
<dbReference type="GO" id="GO:0005737">
    <property type="term" value="C:cytoplasm"/>
    <property type="evidence" value="ECO:0000318"/>
    <property type="project" value="GO_Central"/>
</dbReference>
<evidence type="ECO:0000256" key="14">
    <source>
        <dbReference type="ARBA" id="ARBA00050225"/>
    </source>
</evidence>
<dbReference type="FunFam" id="1.25.40.120:FF:000004">
    <property type="entry name" value="Protein farnesyltransferase/geranylgeranyltransferase type-1 subunit alpha"/>
    <property type="match status" value="1"/>
</dbReference>
<dbReference type="GO" id="GO:0007323">
    <property type="term" value="P:peptide pheromone maturation"/>
    <property type="evidence" value="ECO:0000318"/>
    <property type="project" value="GO_Central"/>
</dbReference>
<comment type="similarity">
    <text evidence="2">Belongs to the protein prenyltransferase subunit alpha family.</text>
</comment>
<evidence type="ECO:0000256" key="11">
    <source>
        <dbReference type="ARBA" id="ARBA00042436"/>
    </source>
</evidence>
<dbReference type="GO" id="GO:0004662">
    <property type="term" value="F:CAAX-protein geranylgeranyltransferase activity"/>
    <property type="evidence" value="ECO:0007669"/>
    <property type="project" value="UniProtKB-EC"/>
</dbReference>
<dbReference type="PANTHER" id="PTHR11129:SF1">
    <property type="entry name" value="PROTEIN FARNESYLTRANSFERASE_GERANYLGERANYLTRANSFERASE TYPE-1 SUBUNIT ALPHA"/>
    <property type="match status" value="1"/>
</dbReference>
<reference evidence="17 18" key="1">
    <citation type="journal article" date="2011" name="Science">
        <title>The Selaginella genome identifies genetic changes associated with the evolution of vascular plants.</title>
        <authorList>
            <person name="Banks J.A."/>
            <person name="Nishiyama T."/>
            <person name="Hasebe M."/>
            <person name="Bowman J.L."/>
            <person name="Gribskov M."/>
            <person name="dePamphilis C."/>
            <person name="Albert V.A."/>
            <person name="Aono N."/>
            <person name="Aoyama T."/>
            <person name="Ambrose B.A."/>
            <person name="Ashton N.W."/>
            <person name="Axtell M.J."/>
            <person name="Barker E."/>
            <person name="Barker M.S."/>
            <person name="Bennetzen J.L."/>
            <person name="Bonawitz N.D."/>
            <person name="Chapple C."/>
            <person name="Cheng C."/>
            <person name="Correa L.G."/>
            <person name="Dacre M."/>
            <person name="DeBarry J."/>
            <person name="Dreyer I."/>
            <person name="Elias M."/>
            <person name="Engstrom E.M."/>
            <person name="Estelle M."/>
            <person name="Feng L."/>
            <person name="Finet C."/>
            <person name="Floyd S.K."/>
            <person name="Frommer W.B."/>
            <person name="Fujita T."/>
            <person name="Gramzow L."/>
            <person name="Gutensohn M."/>
            <person name="Harholt J."/>
            <person name="Hattori M."/>
            <person name="Heyl A."/>
            <person name="Hirai T."/>
            <person name="Hiwatashi Y."/>
            <person name="Ishikawa M."/>
            <person name="Iwata M."/>
            <person name="Karol K.G."/>
            <person name="Koehler B."/>
            <person name="Kolukisaoglu U."/>
            <person name="Kubo M."/>
            <person name="Kurata T."/>
            <person name="Lalonde S."/>
            <person name="Li K."/>
            <person name="Li Y."/>
            <person name="Litt A."/>
            <person name="Lyons E."/>
            <person name="Manning G."/>
            <person name="Maruyama T."/>
            <person name="Michael T.P."/>
            <person name="Mikami K."/>
            <person name="Miyazaki S."/>
            <person name="Morinaga S."/>
            <person name="Murata T."/>
            <person name="Mueller-Roeber B."/>
            <person name="Nelson D.R."/>
            <person name="Obara M."/>
            <person name="Oguri Y."/>
            <person name="Olmstead R.G."/>
            <person name="Onodera N."/>
            <person name="Petersen B.L."/>
            <person name="Pils B."/>
            <person name="Prigge M."/>
            <person name="Rensing S.A."/>
            <person name="Riano-Pachon D.M."/>
            <person name="Roberts A.W."/>
            <person name="Sato Y."/>
            <person name="Scheller H.V."/>
            <person name="Schulz B."/>
            <person name="Schulz C."/>
            <person name="Shakirov E.V."/>
            <person name="Shibagaki N."/>
            <person name="Shinohara N."/>
            <person name="Shippen D.E."/>
            <person name="Soerensen I."/>
            <person name="Sotooka R."/>
            <person name="Sugimoto N."/>
            <person name="Sugita M."/>
            <person name="Sumikawa N."/>
            <person name="Tanurdzic M."/>
            <person name="Theissen G."/>
            <person name="Ulvskov P."/>
            <person name="Wakazuki S."/>
            <person name="Weng J.K."/>
            <person name="Willats W.W."/>
            <person name="Wipf D."/>
            <person name="Wolf P.G."/>
            <person name="Yang L."/>
            <person name="Zimmer A.D."/>
            <person name="Zhu Q."/>
            <person name="Mitros T."/>
            <person name="Hellsten U."/>
            <person name="Loque D."/>
            <person name="Otillar R."/>
            <person name="Salamov A."/>
            <person name="Schmutz J."/>
            <person name="Shapiro H."/>
            <person name="Lindquist E."/>
            <person name="Lucas S."/>
            <person name="Rokhsar D."/>
            <person name="Grigoriev I.V."/>
        </authorList>
    </citation>
    <scope>NUCLEOTIDE SEQUENCE [LARGE SCALE GENOMIC DNA]</scope>
</reference>
<dbReference type="eggNOG" id="KOG0530">
    <property type="taxonomic scope" value="Eukaryota"/>
</dbReference>
<dbReference type="STRING" id="88036.D8RLV8"/>
<dbReference type="Gramene" id="EFJ26994">
    <property type="protein sequence ID" value="EFJ26994"/>
    <property type="gene ID" value="SELMODRAFT_228081"/>
</dbReference>
<evidence type="ECO:0000256" key="4">
    <source>
        <dbReference type="ARBA" id="ARBA00012702"/>
    </source>
</evidence>
<dbReference type="OMA" id="HRHTIID"/>
<dbReference type="InterPro" id="IPR002088">
    <property type="entry name" value="Prenyl_trans_a"/>
</dbReference>
<dbReference type="InParanoid" id="D8RLV8"/>
<evidence type="ECO:0000256" key="8">
    <source>
        <dbReference type="ARBA" id="ARBA00022842"/>
    </source>
</evidence>
<evidence type="ECO:0000256" key="12">
    <source>
        <dbReference type="ARBA" id="ARBA00043086"/>
    </source>
</evidence>
<keyword evidence="5" id="KW-0637">Prenyltransferase</keyword>
<dbReference type="EC" id="2.5.1.59" evidence="3"/>
<evidence type="ECO:0000256" key="16">
    <source>
        <dbReference type="ARBA" id="ARBA00055749"/>
    </source>
</evidence>
<gene>
    <name evidence="17" type="ORF">SELMODRAFT_228081</name>
</gene>
<dbReference type="SUPFAM" id="SSF48439">
    <property type="entry name" value="Protein prenylyltransferase"/>
    <property type="match status" value="1"/>
</dbReference>
<evidence type="ECO:0000256" key="13">
    <source>
        <dbReference type="ARBA" id="ARBA00043219"/>
    </source>
</evidence>
<sequence length="329" mass="38261">MSSDDDEEVWIPLREREEWKDVEPIPQDDGPNPVVPIAYTSQFREVMDYFRAVVARDERSARALNLTGEVIALNPGNYTVWHFRRLVLEAIEGDLDKEMDFIENMAEDNAKNYQIWHHRRWLAEKRGPACMNAELEFTANILSEDGKNYHAWSHRQWVLEKLGGWEKELEFLVQMLQEDVYNNSVWNQRFFVITNSPAIGGLVAAKDSELKFCCDAIRFAPDNESAWRYLGGLFKDDKSALVRSPEVIRVCIEELAKDKISVHALNFLLELLCRGYRPTADDCRLLDFPSEGLSPEQLARQVCERLEVADSMRRNYWAWRKSLLKKANS</sequence>
<keyword evidence="7" id="KW-0677">Repeat</keyword>
<proteinExistence type="inferred from homology"/>
<evidence type="ECO:0000313" key="18">
    <source>
        <dbReference type="Proteomes" id="UP000001514"/>
    </source>
</evidence>
<dbReference type="PANTHER" id="PTHR11129">
    <property type="entry name" value="PROTEIN FARNESYLTRANSFERASE ALPHA SUBUNIT/RAB GERANYLGERANYL TRANSFERASE ALPHA SUBUNIT"/>
    <property type="match status" value="1"/>
</dbReference>
<evidence type="ECO:0000256" key="10">
    <source>
        <dbReference type="ARBA" id="ARBA00041392"/>
    </source>
</evidence>
<dbReference type="KEGG" id="smo:SELMODRAFT_228081"/>
<dbReference type="EMBL" id="GL377583">
    <property type="protein sequence ID" value="EFJ26994.1"/>
    <property type="molecule type" value="Genomic_DNA"/>
</dbReference>
<dbReference type="PROSITE" id="PS51147">
    <property type="entry name" value="PFTA"/>
    <property type="match status" value="5"/>
</dbReference>
<evidence type="ECO:0000256" key="1">
    <source>
        <dbReference type="ARBA" id="ARBA00001946"/>
    </source>
</evidence>
<dbReference type="FunCoup" id="D8RLV8">
    <property type="interactions" value="4762"/>
</dbReference>
<keyword evidence="18" id="KW-1185">Reference proteome</keyword>
<evidence type="ECO:0000256" key="3">
    <source>
        <dbReference type="ARBA" id="ARBA00012700"/>
    </source>
</evidence>
<dbReference type="AlphaFoldDB" id="D8RLV8"/>
<dbReference type="GO" id="GO:0005953">
    <property type="term" value="C:CAAX-protein geranylgeranyltransferase complex"/>
    <property type="evidence" value="ECO:0000318"/>
    <property type="project" value="GO_Central"/>
</dbReference>
<organism evidence="18">
    <name type="scientific">Selaginella moellendorffii</name>
    <name type="common">Spikemoss</name>
    <dbReference type="NCBI Taxonomy" id="88036"/>
    <lineage>
        <taxon>Eukaryota</taxon>
        <taxon>Viridiplantae</taxon>
        <taxon>Streptophyta</taxon>
        <taxon>Embryophyta</taxon>
        <taxon>Tracheophyta</taxon>
        <taxon>Lycopodiopsida</taxon>
        <taxon>Selaginellales</taxon>
        <taxon>Selaginellaceae</taxon>
        <taxon>Selaginella</taxon>
    </lineage>
</organism>
<evidence type="ECO:0000256" key="2">
    <source>
        <dbReference type="ARBA" id="ARBA00006734"/>
    </source>
</evidence>
<dbReference type="EC" id="2.5.1.58" evidence="4"/>
<dbReference type="GO" id="GO:0004660">
    <property type="term" value="F:protein farnesyltransferase activity"/>
    <property type="evidence" value="ECO:0007669"/>
    <property type="project" value="UniProtKB-EC"/>
</dbReference>
<dbReference type="HOGENOM" id="CLU_026582_1_1_1"/>
<evidence type="ECO:0000256" key="7">
    <source>
        <dbReference type="ARBA" id="ARBA00022737"/>
    </source>
</evidence>
<evidence type="ECO:0000256" key="9">
    <source>
        <dbReference type="ARBA" id="ARBA00040965"/>
    </source>
</evidence>
<comment type="catalytic activity">
    <reaction evidence="15">
        <text>geranylgeranyl diphosphate + L-cysteinyl-[protein] = S-geranylgeranyl-L-cysteinyl-[protein] + diphosphate</text>
        <dbReference type="Rhea" id="RHEA:21240"/>
        <dbReference type="Rhea" id="RHEA-COMP:10131"/>
        <dbReference type="Rhea" id="RHEA-COMP:11537"/>
        <dbReference type="ChEBI" id="CHEBI:29950"/>
        <dbReference type="ChEBI" id="CHEBI:33019"/>
        <dbReference type="ChEBI" id="CHEBI:57533"/>
        <dbReference type="ChEBI" id="CHEBI:86021"/>
        <dbReference type="EC" id="2.5.1.59"/>
    </reaction>
</comment>
<evidence type="ECO:0000313" key="17">
    <source>
        <dbReference type="EMBL" id="EFJ26994.1"/>
    </source>
</evidence>
<dbReference type="Gene3D" id="1.25.40.120">
    <property type="entry name" value="Protein prenylyltransferase"/>
    <property type="match status" value="1"/>
</dbReference>